<reference evidence="2 3" key="1">
    <citation type="journal article" date="2019" name="Commun. Biol.">
        <title>The bagworm genome reveals a unique fibroin gene that provides high tensile strength.</title>
        <authorList>
            <person name="Kono N."/>
            <person name="Nakamura H."/>
            <person name="Ohtoshi R."/>
            <person name="Tomita M."/>
            <person name="Numata K."/>
            <person name="Arakawa K."/>
        </authorList>
    </citation>
    <scope>NUCLEOTIDE SEQUENCE [LARGE SCALE GENOMIC DNA]</scope>
</reference>
<feature type="compositionally biased region" description="Basic and acidic residues" evidence="1">
    <location>
        <begin position="13"/>
        <end position="27"/>
    </location>
</feature>
<sequence length="202" mass="21871">MSTPPVSRMPPEITEKAKSSHETKETRGIVQDSGATATVSPPLVVEVGSAVSAVAAARVRHRRLYCPIEAVGGFTKRASLKKEIGRPSLFALKTDAGGSAGWGTTRLQSQNALSARVDARPIKRLASCIGDLAMEAEGLARGSYKYQLGHKRICYRKIGGDQRARSSSRNPARATLRSLSRQRRGVRWKKKKEGKSRGDANC</sequence>
<evidence type="ECO:0000256" key="1">
    <source>
        <dbReference type="SAM" id="MobiDB-lite"/>
    </source>
</evidence>
<feature type="compositionally biased region" description="Low complexity" evidence="1">
    <location>
        <begin position="165"/>
        <end position="174"/>
    </location>
</feature>
<protein>
    <submittedName>
        <fullName evidence="2">Uncharacterized protein</fullName>
    </submittedName>
</protein>
<name>A0A4C1UKH5_EUMVA</name>
<dbReference type="AlphaFoldDB" id="A0A4C1UKH5"/>
<feature type="region of interest" description="Disordered" evidence="1">
    <location>
        <begin position="160"/>
        <end position="202"/>
    </location>
</feature>
<evidence type="ECO:0000313" key="2">
    <source>
        <dbReference type="EMBL" id="GBP26476.1"/>
    </source>
</evidence>
<proteinExistence type="predicted"/>
<comment type="caution">
    <text evidence="2">The sequence shown here is derived from an EMBL/GenBank/DDBJ whole genome shotgun (WGS) entry which is preliminary data.</text>
</comment>
<gene>
    <name evidence="2" type="ORF">EVAR_85978_1</name>
</gene>
<dbReference type="Proteomes" id="UP000299102">
    <property type="component" value="Unassembled WGS sequence"/>
</dbReference>
<dbReference type="EMBL" id="BGZK01000181">
    <property type="protein sequence ID" value="GBP26476.1"/>
    <property type="molecule type" value="Genomic_DNA"/>
</dbReference>
<evidence type="ECO:0000313" key="3">
    <source>
        <dbReference type="Proteomes" id="UP000299102"/>
    </source>
</evidence>
<organism evidence="2 3">
    <name type="scientific">Eumeta variegata</name>
    <name type="common">Bagworm moth</name>
    <name type="synonym">Eumeta japonica</name>
    <dbReference type="NCBI Taxonomy" id="151549"/>
    <lineage>
        <taxon>Eukaryota</taxon>
        <taxon>Metazoa</taxon>
        <taxon>Ecdysozoa</taxon>
        <taxon>Arthropoda</taxon>
        <taxon>Hexapoda</taxon>
        <taxon>Insecta</taxon>
        <taxon>Pterygota</taxon>
        <taxon>Neoptera</taxon>
        <taxon>Endopterygota</taxon>
        <taxon>Lepidoptera</taxon>
        <taxon>Glossata</taxon>
        <taxon>Ditrysia</taxon>
        <taxon>Tineoidea</taxon>
        <taxon>Psychidae</taxon>
        <taxon>Oiketicinae</taxon>
        <taxon>Eumeta</taxon>
    </lineage>
</organism>
<keyword evidence="3" id="KW-1185">Reference proteome</keyword>
<feature type="compositionally biased region" description="Basic residues" evidence="1">
    <location>
        <begin position="180"/>
        <end position="194"/>
    </location>
</feature>
<accession>A0A4C1UKH5</accession>
<feature type="region of interest" description="Disordered" evidence="1">
    <location>
        <begin position="1"/>
        <end position="35"/>
    </location>
</feature>